<evidence type="ECO:0000256" key="3">
    <source>
        <dbReference type="ARBA" id="ARBA00022741"/>
    </source>
</evidence>
<dbReference type="FunFam" id="3.30.230.10:FF:000003">
    <property type="entry name" value="Elongation factor G"/>
    <property type="match status" value="1"/>
</dbReference>
<dbReference type="FunFam" id="3.30.70.240:FF:000001">
    <property type="entry name" value="Elongation factor G"/>
    <property type="match status" value="1"/>
</dbReference>
<dbReference type="GeneID" id="75047380"/>
<dbReference type="SUPFAM" id="SSF54980">
    <property type="entry name" value="EF-G C-terminal domain-like"/>
    <property type="match status" value="2"/>
</dbReference>
<dbReference type="InterPro" id="IPR053905">
    <property type="entry name" value="EF-G-like_DII"/>
</dbReference>
<dbReference type="Pfam" id="PF00679">
    <property type="entry name" value="EFG_C"/>
    <property type="match status" value="1"/>
</dbReference>
<dbReference type="InterPro" id="IPR000795">
    <property type="entry name" value="T_Tr_GTP-bd_dom"/>
</dbReference>
<dbReference type="InterPro" id="IPR005225">
    <property type="entry name" value="Small_GTP-bd"/>
</dbReference>
<protein>
    <recommendedName>
        <fullName evidence="2 7">Elongation factor G</fullName>
        <shortName evidence="7">EF-G</shortName>
    </recommendedName>
</protein>
<evidence type="ECO:0000313" key="10">
    <source>
        <dbReference type="EMBL" id="RHK42202.1"/>
    </source>
</evidence>
<dbReference type="NCBIfam" id="NF009381">
    <property type="entry name" value="PRK12740.1-5"/>
    <property type="match status" value="1"/>
</dbReference>
<dbReference type="OrthoDB" id="9804431at2"/>
<sequence>MAGREYPLERTRNIGIMAHIDAGKTTLTERILYYTGVNYKIGDTHEGTATMDWMEQEQERGITITSAATTCHWTLEEDCKPKKGALEHRINIIDTPGHVDFTVEVERSLRVLDSAVGVFCAKGGVEPQSENVWRQADTYNVPRMAFINKMDIMGADFYGAVDQIKTRLGKNAIPIQLPIGKEDDFKGIIDLMEMKAYIYNDEKGEDIDIIDIPEDMKDDAELYHTDMVEKICEADDDLMMAYLDGEEPSVEELKRVLREGTCNCTMVPVCCGTAYRNKGVQKLLDAIIEYLPAPTDVEAIKGQDLEGNEVEVPASDDAPFAALAFKIMTDPFVGKLAFFRVYAGTMNSGSYILNATKGKKERVGRILQMHANKRQELDKVYSGDIAAAVGFKFTTTGDTICDEQHPVILESMEFPDPVIELAIEPKTKAGQGKMAEALAKLAEEDPTFRAHTDQETGQTIIAGMGELHLEIIVDRLLREFKVEANVGAPQVAYKESFTKAVDIDSKYAKQSGGRGQYGHCKVRFEPMDVNGEETFKFDSEVVGGAIPKEYIPAVGAGIEEAAKAGILGGFPVVGVHATVYDGSYHEVDSSEMAFKVAGSLAFKDAMKKADPALLEPIMKVDVTMPEEYMGDVIGDINSRRGRIEGMEDVGGGRIVHGFVPLSEMFGYSTDLRSRTQGRGNYSMFFDHYEKVPKNVQEKILDAHLAAQNK</sequence>
<dbReference type="InterPro" id="IPR047872">
    <property type="entry name" value="EFG_IV"/>
</dbReference>
<dbReference type="PRINTS" id="PR00315">
    <property type="entry name" value="ELONGATNFCT"/>
</dbReference>
<comment type="function">
    <text evidence="7">Catalyzes the GTP-dependent ribosomal translocation step during translation elongation. During this step, the ribosome changes from the pre-translocational (PRE) to the post-translocational (POST) state as the newly formed A-site-bound peptidyl-tRNA and P-site-bound deacylated tRNA move to the P and E sites, respectively. Catalyzes the coordinated movement of the two tRNA molecules, the mRNA and conformational changes in the ribosome.</text>
</comment>
<dbReference type="InterPro" id="IPR009000">
    <property type="entry name" value="Transl_B-barrel_sf"/>
</dbReference>
<evidence type="ECO:0000313" key="11">
    <source>
        <dbReference type="Proteomes" id="UP000095390"/>
    </source>
</evidence>
<feature type="binding site" evidence="7">
    <location>
        <begin position="148"/>
        <end position="151"/>
    </location>
    <ligand>
        <name>GTP</name>
        <dbReference type="ChEBI" id="CHEBI:37565"/>
    </ligand>
</feature>
<dbReference type="Gene3D" id="3.40.50.300">
    <property type="entry name" value="P-loop containing nucleotide triphosphate hydrolases"/>
    <property type="match status" value="1"/>
</dbReference>
<name>A0A173STV0_9FIRM</name>
<dbReference type="InterPro" id="IPR014721">
    <property type="entry name" value="Ribsml_uS5_D2-typ_fold_subgr"/>
</dbReference>
<dbReference type="InterPro" id="IPR000640">
    <property type="entry name" value="EFG_V-like"/>
</dbReference>
<keyword evidence="6 7" id="KW-0342">GTP-binding</keyword>
<dbReference type="HAMAP" id="MF_00054_B">
    <property type="entry name" value="EF_G_EF_2_B"/>
    <property type="match status" value="1"/>
</dbReference>
<evidence type="ECO:0000256" key="4">
    <source>
        <dbReference type="ARBA" id="ARBA00022768"/>
    </source>
</evidence>
<dbReference type="PANTHER" id="PTHR43261">
    <property type="entry name" value="TRANSLATION ELONGATION FACTOR G-RELATED"/>
    <property type="match status" value="1"/>
</dbReference>
<feature type="domain" description="Tr-type G" evidence="8">
    <location>
        <begin position="9"/>
        <end position="295"/>
    </location>
</feature>
<feature type="binding site" evidence="7">
    <location>
        <begin position="18"/>
        <end position="25"/>
    </location>
    <ligand>
        <name>GTP</name>
        <dbReference type="ChEBI" id="CHEBI:37565"/>
    </ligand>
</feature>
<dbReference type="InterPro" id="IPR035647">
    <property type="entry name" value="EFG_III/V"/>
</dbReference>
<evidence type="ECO:0000313" key="9">
    <source>
        <dbReference type="EMBL" id="CUM93902.1"/>
    </source>
</evidence>
<dbReference type="InterPro" id="IPR004540">
    <property type="entry name" value="Transl_elong_EFG/EF2"/>
</dbReference>
<dbReference type="Pfam" id="PF14492">
    <property type="entry name" value="EFG_III"/>
    <property type="match status" value="1"/>
</dbReference>
<evidence type="ECO:0000256" key="5">
    <source>
        <dbReference type="ARBA" id="ARBA00022917"/>
    </source>
</evidence>
<dbReference type="EMBL" id="CYYC01000011">
    <property type="protein sequence ID" value="CUM93902.1"/>
    <property type="molecule type" value="Genomic_DNA"/>
</dbReference>
<dbReference type="GO" id="GO:0003924">
    <property type="term" value="F:GTPase activity"/>
    <property type="evidence" value="ECO:0007669"/>
    <property type="project" value="InterPro"/>
</dbReference>
<dbReference type="CDD" id="cd01434">
    <property type="entry name" value="EFG_mtEFG1_IV"/>
    <property type="match status" value="1"/>
</dbReference>
<dbReference type="GO" id="GO:0005525">
    <property type="term" value="F:GTP binding"/>
    <property type="evidence" value="ECO:0007669"/>
    <property type="project" value="UniProtKB-UniRule"/>
</dbReference>
<evidence type="ECO:0000256" key="7">
    <source>
        <dbReference type="HAMAP-Rule" id="MF_00054"/>
    </source>
</evidence>
<dbReference type="Pfam" id="PF22042">
    <property type="entry name" value="EF-G_D2"/>
    <property type="match status" value="1"/>
</dbReference>
<dbReference type="FunFam" id="3.30.70.870:FF:000001">
    <property type="entry name" value="Elongation factor G"/>
    <property type="match status" value="1"/>
</dbReference>
<dbReference type="Gene3D" id="3.30.70.870">
    <property type="entry name" value="Elongation Factor G (Translational Gtpase), domain 3"/>
    <property type="match status" value="1"/>
</dbReference>
<dbReference type="CDD" id="cd16262">
    <property type="entry name" value="EFG_III"/>
    <property type="match status" value="1"/>
</dbReference>
<keyword evidence="7" id="KW-0963">Cytoplasm</keyword>
<dbReference type="InterPro" id="IPR027417">
    <property type="entry name" value="P-loop_NTPase"/>
</dbReference>
<keyword evidence="4 7" id="KW-0251">Elongation factor</keyword>
<dbReference type="PROSITE" id="PS51722">
    <property type="entry name" value="G_TR_2"/>
    <property type="match status" value="1"/>
</dbReference>
<evidence type="ECO:0000259" key="8">
    <source>
        <dbReference type="PROSITE" id="PS51722"/>
    </source>
</evidence>
<dbReference type="SUPFAM" id="SSF52540">
    <property type="entry name" value="P-loop containing nucleoside triphosphate hydrolases"/>
    <property type="match status" value="1"/>
</dbReference>
<dbReference type="PROSITE" id="PS00301">
    <property type="entry name" value="G_TR_1"/>
    <property type="match status" value="1"/>
</dbReference>
<dbReference type="NCBIfam" id="TIGR00231">
    <property type="entry name" value="small_GTP"/>
    <property type="match status" value="1"/>
</dbReference>
<reference evidence="10 12" key="2">
    <citation type="submission" date="2018-08" db="EMBL/GenBank/DDBJ databases">
        <title>A genome reference for cultivated species of the human gut microbiota.</title>
        <authorList>
            <person name="Zou Y."/>
            <person name="Xue W."/>
            <person name="Luo G."/>
        </authorList>
    </citation>
    <scope>NUCLEOTIDE SEQUENCE [LARGE SCALE GENOMIC DNA]</scope>
    <source>
        <strain evidence="10 12">AF45-14BH</strain>
    </source>
</reference>
<dbReference type="EMBL" id="QRNJ01000002">
    <property type="protein sequence ID" value="RHK42202.1"/>
    <property type="molecule type" value="Genomic_DNA"/>
</dbReference>
<dbReference type="CDD" id="cd01886">
    <property type="entry name" value="EF-G"/>
    <property type="match status" value="1"/>
</dbReference>
<dbReference type="AlphaFoldDB" id="A0A173STV0"/>
<evidence type="ECO:0000313" key="12">
    <source>
        <dbReference type="Proteomes" id="UP000283497"/>
    </source>
</evidence>
<dbReference type="CDD" id="cd04088">
    <property type="entry name" value="EFG_mtEFG_II"/>
    <property type="match status" value="1"/>
</dbReference>
<dbReference type="InterPro" id="IPR035649">
    <property type="entry name" value="EFG_V"/>
</dbReference>
<dbReference type="SMART" id="SM00838">
    <property type="entry name" value="EFG_C"/>
    <property type="match status" value="1"/>
</dbReference>
<dbReference type="FunFam" id="2.40.30.10:FF:000006">
    <property type="entry name" value="Elongation factor G"/>
    <property type="match status" value="1"/>
</dbReference>
<reference evidence="9 11" key="1">
    <citation type="submission" date="2015-09" db="EMBL/GenBank/DDBJ databases">
        <authorList>
            <consortium name="Pathogen Informatics"/>
        </authorList>
    </citation>
    <scope>NUCLEOTIDE SEQUENCE [LARGE SCALE GENOMIC DNA]</scope>
    <source>
        <strain evidence="9 11">2789STDY5834966</strain>
    </source>
</reference>
<dbReference type="Proteomes" id="UP000283497">
    <property type="component" value="Unassembled WGS sequence"/>
</dbReference>
<keyword evidence="3 7" id="KW-0547">Nucleotide-binding</keyword>
<proteinExistence type="inferred from homology"/>
<dbReference type="Pfam" id="PF00009">
    <property type="entry name" value="GTP_EFTU"/>
    <property type="match status" value="1"/>
</dbReference>
<dbReference type="Gene3D" id="3.30.70.240">
    <property type="match status" value="1"/>
</dbReference>
<accession>A0A173STV0</accession>
<dbReference type="NCBIfam" id="TIGR00484">
    <property type="entry name" value="EF-G"/>
    <property type="match status" value="1"/>
</dbReference>
<dbReference type="SMART" id="SM00889">
    <property type="entry name" value="EFG_IV"/>
    <property type="match status" value="1"/>
</dbReference>
<dbReference type="GO" id="GO:0032790">
    <property type="term" value="P:ribosome disassembly"/>
    <property type="evidence" value="ECO:0007669"/>
    <property type="project" value="TreeGrafter"/>
</dbReference>
<dbReference type="PANTHER" id="PTHR43261:SF1">
    <property type="entry name" value="RIBOSOME-RELEASING FACTOR 2, MITOCHONDRIAL"/>
    <property type="match status" value="1"/>
</dbReference>
<evidence type="ECO:0000256" key="6">
    <source>
        <dbReference type="ARBA" id="ARBA00023134"/>
    </source>
</evidence>
<keyword evidence="5 7" id="KW-0648">Protein biosynthesis</keyword>
<dbReference type="InterPro" id="IPR009022">
    <property type="entry name" value="EFG_III"/>
</dbReference>
<dbReference type="InterPro" id="IPR020568">
    <property type="entry name" value="Ribosomal_Su5_D2-typ_SF"/>
</dbReference>
<evidence type="ECO:0000256" key="2">
    <source>
        <dbReference type="ARBA" id="ARBA00017872"/>
    </source>
</evidence>
<comment type="subcellular location">
    <subcellularLocation>
        <location evidence="7">Cytoplasm</location>
    </subcellularLocation>
</comment>
<gene>
    <name evidence="9" type="primary">fusA_1</name>
    <name evidence="7 10" type="synonym">fusA</name>
    <name evidence="10" type="ORF">DW068_00935</name>
    <name evidence="9" type="ORF">ERS852578_01205</name>
</gene>
<dbReference type="Gene3D" id="2.40.30.10">
    <property type="entry name" value="Translation factors"/>
    <property type="match status" value="1"/>
</dbReference>
<dbReference type="Gene3D" id="3.30.230.10">
    <property type="match status" value="1"/>
</dbReference>
<dbReference type="FunFam" id="3.40.50.300:FF:000029">
    <property type="entry name" value="Elongation factor G"/>
    <property type="match status" value="1"/>
</dbReference>
<comment type="similarity">
    <text evidence="1 7">Belongs to the TRAFAC class translation factor GTPase superfamily. Classic translation factor GTPase family. EF-G/EF-2 subfamily.</text>
</comment>
<dbReference type="CDD" id="cd03713">
    <property type="entry name" value="EFG_mtEFG_C"/>
    <property type="match status" value="1"/>
</dbReference>
<dbReference type="Pfam" id="PF03764">
    <property type="entry name" value="EFG_IV"/>
    <property type="match status" value="1"/>
</dbReference>
<evidence type="ECO:0000256" key="1">
    <source>
        <dbReference type="ARBA" id="ARBA00005870"/>
    </source>
</evidence>
<dbReference type="RefSeq" id="WP_005344953.1">
    <property type="nucleotide sequence ID" value="NZ_CATVRT010000045.1"/>
</dbReference>
<dbReference type="InterPro" id="IPR041095">
    <property type="entry name" value="EFG_II"/>
</dbReference>
<dbReference type="SUPFAM" id="SSF54211">
    <property type="entry name" value="Ribosomal protein S5 domain 2-like"/>
    <property type="match status" value="1"/>
</dbReference>
<dbReference type="GO" id="GO:0003746">
    <property type="term" value="F:translation elongation factor activity"/>
    <property type="evidence" value="ECO:0007669"/>
    <property type="project" value="UniProtKB-UniRule"/>
</dbReference>
<dbReference type="SUPFAM" id="SSF50447">
    <property type="entry name" value="Translation proteins"/>
    <property type="match status" value="1"/>
</dbReference>
<dbReference type="InterPro" id="IPR005517">
    <property type="entry name" value="Transl_elong_EFG/EF2_IV"/>
</dbReference>
<feature type="binding site" evidence="7">
    <location>
        <begin position="94"/>
        <end position="98"/>
    </location>
    <ligand>
        <name>GTP</name>
        <dbReference type="ChEBI" id="CHEBI:37565"/>
    </ligand>
</feature>
<organism evidence="9 11">
    <name type="scientific">Anaerobutyricum hallii</name>
    <dbReference type="NCBI Taxonomy" id="39488"/>
    <lineage>
        <taxon>Bacteria</taxon>
        <taxon>Bacillati</taxon>
        <taxon>Bacillota</taxon>
        <taxon>Clostridia</taxon>
        <taxon>Lachnospirales</taxon>
        <taxon>Lachnospiraceae</taxon>
        <taxon>Anaerobutyricum</taxon>
    </lineage>
</organism>
<dbReference type="InterPro" id="IPR031157">
    <property type="entry name" value="G_TR_CS"/>
</dbReference>
<dbReference type="Proteomes" id="UP000095390">
    <property type="component" value="Unassembled WGS sequence"/>
</dbReference>
<dbReference type="GO" id="GO:0005737">
    <property type="term" value="C:cytoplasm"/>
    <property type="evidence" value="ECO:0007669"/>
    <property type="project" value="UniProtKB-SubCell"/>
</dbReference>